<comment type="caution">
    <text evidence="2">The sequence shown here is derived from an EMBL/GenBank/DDBJ whole genome shotgun (WGS) entry which is preliminary data.</text>
</comment>
<reference evidence="2 3" key="1">
    <citation type="journal article" date="2014" name="Agronomy (Basel)">
        <title>A Draft Genome Sequence for Ensete ventricosum, the Drought-Tolerant Tree Against Hunger.</title>
        <authorList>
            <person name="Harrison J."/>
            <person name="Moore K.A."/>
            <person name="Paszkiewicz K."/>
            <person name="Jones T."/>
            <person name="Grant M."/>
            <person name="Ambacheew D."/>
            <person name="Muzemil S."/>
            <person name="Studholme D.J."/>
        </authorList>
    </citation>
    <scope>NUCLEOTIDE SEQUENCE [LARGE SCALE GENOMIC DNA]</scope>
</reference>
<name>A0A427AHP3_ENSVE</name>
<organism evidence="2 3">
    <name type="scientific">Ensete ventricosum</name>
    <name type="common">Abyssinian banana</name>
    <name type="synonym">Musa ensete</name>
    <dbReference type="NCBI Taxonomy" id="4639"/>
    <lineage>
        <taxon>Eukaryota</taxon>
        <taxon>Viridiplantae</taxon>
        <taxon>Streptophyta</taxon>
        <taxon>Embryophyta</taxon>
        <taxon>Tracheophyta</taxon>
        <taxon>Spermatophyta</taxon>
        <taxon>Magnoliopsida</taxon>
        <taxon>Liliopsida</taxon>
        <taxon>Zingiberales</taxon>
        <taxon>Musaceae</taxon>
        <taxon>Ensete</taxon>
    </lineage>
</organism>
<feature type="compositionally biased region" description="Basic and acidic residues" evidence="1">
    <location>
        <begin position="238"/>
        <end position="259"/>
    </location>
</feature>
<dbReference type="EMBL" id="AMZH03002391">
    <property type="protein sequence ID" value="RRT75744.1"/>
    <property type="molecule type" value="Genomic_DNA"/>
</dbReference>
<feature type="region of interest" description="Disordered" evidence="1">
    <location>
        <begin position="238"/>
        <end position="266"/>
    </location>
</feature>
<accession>A0A427AHP3</accession>
<evidence type="ECO:0000313" key="2">
    <source>
        <dbReference type="EMBL" id="RRT75744.1"/>
    </source>
</evidence>
<evidence type="ECO:0000256" key="1">
    <source>
        <dbReference type="SAM" id="MobiDB-lite"/>
    </source>
</evidence>
<evidence type="ECO:0000313" key="3">
    <source>
        <dbReference type="Proteomes" id="UP000287651"/>
    </source>
</evidence>
<protein>
    <submittedName>
        <fullName evidence="2">Uncharacterized protein</fullName>
    </submittedName>
</protein>
<proteinExistence type="predicted"/>
<gene>
    <name evidence="2" type="ORF">B296_00030928</name>
</gene>
<dbReference type="AlphaFoldDB" id="A0A427AHP3"/>
<sequence length="361" mass="38803">MIPIHRKRSLQPLSRSLPSLSVSIRDGETLSAASSHGSPGLAPARLAADGGRLPTVGLGVEGRDQGRHLLHNVRLLRQPLPARRFPSPSTSSSAAVHGAVSPAAVVVDSGHLLLLLPSAAVRRRRRRLLLPSAGKHLLQNAAAAQPLPTLLPFLPLQPPSTLRLQFRRCSLELLLHLHVLLHPSLPLLPRVGDPFSLPSLNAPTTLPETSLLALPIPSDRSQNAPGAAVKAAAAGAAEEGKKEGETMSLKNHDAYSDEKKKKKKEYGPEEVEMWAAVVFGTRQRTSRNSLLLRLRAACQPSPSDSWSCDKPPSSLPPPARTCLRACQTSPSPTLLRACVVLLRGSRGRRLVHRPFKPAPPF</sequence>
<dbReference type="Proteomes" id="UP000287651">
    <property type="component" value="Unassembled WGS sequence"/>
</dbReference>